<dbReference type="InterPro" id="IPR011009">
    <property type="entry name" value="Kinase-like_dom_sf"/>
</dbReference>
<keyword evidence="5" id="KW-0808">Transferase</keyword>
<keyword evidence="5" id="KW-0418">Kinase</keyword>
<evidence type="ECO:0000313" key="6">
    <source>
        <dbReference type="Proteomes" id="UP000192315"/>
    </source>
</evidence>
<keyword evidence="3" id="KW-0472">Membrane</keyword>
<reference evidence="5 6" key="1">
    <citation type="submission" date="2017-04" db="EMBL/GenBank/DDBJ databases">
        <authorList>
            <person name="Varghese N."/>
            <person name="Submissions S."/>
        </authorList>
    </citation>
    <scope>NUCLEOTIDE SEQUENCE [LARGE SCALE GENOMIC DNA]</scope>
    <source>
        <strain evidence="5 6">DSM 9789</strain>
    </source>
</reference>
<dbReference type="Proteomes" id="UP000192315">
    <property type="component" value="Unassembled WGS sequence"/>
</dbReference>
<protein>
    <submittedName>
        <fullName evidence="5">Serine/threonine protein kinase</fullName>
    </submittedName>
</protein>
<dbReference type="PANTHER" id="PTHR44167:SF24">
    <property type="entry name" value="SERINE_THREONINE-PROTEIN KINASE CHK2"/>
    <property type="match status" value="1"/>
</dbReference>
<comment type="caution">
    <text evidence="5">The sequence shown here is derived from an EMBL/GenBank/DDBJ whole genome shotgun (WGS) entry which is preliminary data.</text>
</comment>
<dbReference type="GO" id="GO:0004674">
    <property type="term" value="F:protein serine/threonine kinase activity"/>
    <property type="evidence" value="ECO:0007669"/>
    <property type="project" value="UniProtKB-KW"/>
</dbReference>
<organism evidence="5 6">
    <name type="scientific">Picrophilus torridus (strain ATCC 700027 / DSM 9790 / JCM 10055 / NBRC 100828 / KAW 2/3)</name>
    <dbReference type="NCBI Taxonomy" id="1122961"/>
    <lineage>
        <taxon>Archaea</taxon>
        <taxon>Methanobacteriati</taxon>
        <taxon>Thermoplasmatota</taxon>
        <taxon>Thermoplasmata</taxon>
        <taxon>Thermoplasmatales</taxon>
        <taxon>Picrophilaceae</taxon>
        <taxon>Picrophilus</taxon>
    </lineage>
</organism>
<feature type="transmembrane region" description="Helical" evidence="3">
    <location>
        <begin position="66"/>
        <end position="83"/>
    </location>
</feature>
<keyword evidence="2" id="KW-0067">ATP-binding</keyword>
<dbReference type="PROSITE" id="PS50011">
    <property type="entry name" value="PROTEIN_KINASE_DOM"/>
    <property type="match status" value="1"/>
</dbReference>
<keyword evidence="5" id="KW-0723">Serine/threonine-protein kinase</keyword>
<dbReference type="PROSITE" id="PS00108">
    <property type="entry name" value="PROTEIN_KINASE_ST"/>
    <property type="match status" value="1"/>
</dbReference>
<feature type="transmembrane region" description="Helical" evidence="3">
    <location>
        <begin position="130"/>
        <end position="148"/>
    </location>
</feature>
<gene>
    <name evidence="5" type="ORF">SAMN02745355_0689</name>
</gene>
<dbReference type="Gene3D" id="1.10.510.10">
    <property type="entry name" value="Transferase(Phosphotransferase) domain 1"/>
    <property type="match status" value="1"/>
</dbReference>
<evidence type="ECO:0000259" key="4">
    <source>
        <dbReference type="PROSITE" id="PS50011"/>
    </source>
</evidence>
<dbReference type="PANTHER" id="PTHR44167">
    <property type="entry name" value="OVARIAN-SPECIFIC SERINE/THREONINE-PROTEIN KINASE LOK-RELATED"/>
    <property type="match status" value="1"/>
</dbReference>
<dbReference type="AlphaFoldDB" id="A0A8G2FWM0"/>
<dbReference type="Pfam" id="PF00069">
    <property type="entry name" value="Pkinase"/>
    <property type="match status" value="1"/>
</dbReference>
<dbReference type="InterPro" id="IPR000719">
    <property type="entry name" value="Prot_kinase_dom"/>
</dbReference>
<evidence type="ECO:0000256" key="2">
    <source>
        <dbReference type="ARBA" id="ARBA00022840"/>
    </source>
</evidence>
<dbReference type="PROSITE" id="PS00107">
    <property type="entry name" value="PROTEIN_KINASE_ATP"/>
    <property type="match status" value="1"/>
</dbReference>
<sequence>MNYGLVLHKGVWEMNVSKNQKDSALTLNKARKALKSSISALSIIVILMLFYMLYDIIMGKIKIDSLFFYIITFIDIFFILFITNNVFNRVITIGKSMVFIAFSVALSIFLKQASLYTSQLSLIIPVYGKLIAPIAVSISIMLIGFFSIRMGGKILKFVELNRKNKARLFISYAMFIITLIFFLGTIFDLIPFIHLSRMFDFKSIPFLVIFGSVLSSPLMATELTGTLVLASELTVPLEFDTKNVKTKTVSKTLKYDTTAQTRVIDKTNLPPIDNWDPNVWLGENLYGYNITKVLGKGGTSYIILGKLFNSSYAMKIPIFTRSTSSMTVSTYQDLMDESNTLREISSKSRYMVKLYAIHADKLIMKSIVSGNSEMYFSNPPVMIMEAMWGGDASKLIYNDNIYLSSKWPYVVAYIIEKMAYAVAVMHENGYVHLDLKPENFLFDRIPGNTISDLISNIKSGSLTPKLSDLGSAVKIGRPPTQYTRSYVSFEQIAAIINKSPTTPAMDIYSLGAATYSMLTRKPYNNPLFLKKSDEVVDVYLAYLRKDPTVNRHVLNTKLVELRKAFLVQPPVSGVPREFQAVLSRMTSKNPRLRPTAADVARKMHSIYKKYI</sequence>
<dbReference type="GO" id="GO:0005524">
    <property type="term" value="F:ATP binding"/>
    <property type="evidence" value="ECO:0007669"/>
    <property type="project" value="UniProtKB-KW"/>
</dbReference>
<dbReference type="SUPFAM" id="SSF56112">
    <property type="entry name" value="Protein kinase-like (PK-like)"/>
    <property type="match status" value="1"/>
</dbReference>
<feature type="transmembrane region" description="Helical" evidence="3">
    <location>
        <begin position="169"/>
        <end position="194"/>
    </location>
</feature>
<dbReference type="SMART" id="SM00220">
    <property type="entry name" value="S_TKc"/>
    <property type="match status" value="1"/>
</dbReference>
<dbReference type="InterPro" id="IPR008271">
    <property type="entry name" value="Ser/Thr_kinase_AS"/>
</dbReference>
<feature type="transmembrane region" description="Helical" evidence="3">
    <location>
        <begin position="90"/>
        <end position="110"/>
    </location>
</feature>
<evidence type="ECO:0000313" key="5">
    <source>
        <dbReference type="EMBL" id="SMD30783.1"/>
    </source>
</evidence>
<keyword evidence="1" id="KW-0547">Nucleotide-binding</keyword>
<keyword evidence="3" id="KW-0812">Transmembrane</keyword>
<name>A0A8G2FWM0_PICTO</name>
<evidence type="ECO:0000256" key="1">
    <source>
        <dbReference type="ARBA" id="ARBA00022741"/>
    </source>
</evidence>
<evidence type="ECO:0000256" key="3">
    <source>
        <dbReference type="SAM" id="Phobius"/>
    </source>
</evidence>
<dbReference type="EMBL" id="FWYE01000001">
    <property type="protein sequence ID" value="SMD30783.1"/>
    <property type="molecule type" value="Genomic_DNA"/>
</dbReference>
<feature type="transmembrane region" description="Helical" evidence="3">
    <location>
        <begin position="37"/>
        <end position="54"/>
    </location>
</feature>
<feature type="domain" description="Protein kinase" evidence="4">
    <location>
        <begin position="288"/>
        <end position="607"/>
    </location>
</feature>
<accession>A0A8G2FWM0</accession>
<dbReference type="InterPro" id="IPR017441">
    <property type="entry name" value="Protein_kinase_ATP_BS"/>
</dbReference>
<keyword evidence="6" id="KW-1185">Reference proteome</keyword>
<keyword evidence="3" id="KW-1133">Transmembrane helix</keyword>
<proteinExistence type="predicted"/>